<dbReference type="AlphaFoldDB" id="A0A3S5FGT3"/>
<proteinExistence type="predicted"/>
<sequence>MVLRCSDAGNNEYYDEGHRNRCLRSRRSTGPSKHTRSTSEHPRVCEESKLPTASIIYRRNDNGLTSKALVDEIDMLPRTHSDFAPSTKSSVSSAQARQPNPSWDLDTKATGIQSDPSLDRAGWAMAWQCRAMAEFDHQLSDADCSRCKCIPNQPTETSLLNYRPREEASLSGARAKSCEAPNNNFNKTSAKV</sequence>
<feature type="compositionally biased region" description="Polar residues" evidence="1">
    <location>
        <begin position="84"/>
        <end position="101"/>
    </location>
</feature>
<name>A0A3S5FGT3_9PLAT</name>
<dbReference type="EMBL" id="CAAALY010263990">
    <property type="protein sequence ID" value="VEL40187.1"/>
    <property type="molecule type" value="Genomic_DNA"/>
</dbReference>
<feature type="region of interest" description="Disordered" evidence="1">
    <location>
        <begin position="80"/>
        <end position="114"/>
    </location>
</feature>
<comment type="caution">
    <text evidence="2">The sequence shown here is derived from an EMBL/GenBank/DDBJ whole genome shotgun (WGS) entry which is preliminary data.</text>
</comment>
<gene>
    <name evidence="2" type="ORF">PXEA_LOCUS33627</name>
</gene>
<evidence type="ECO:0000256" key="1">
    <source>
        <dbReference type="SAM" id="MobiDB-lite"/>
    </source>
</evidence>
<feature type="compositionally biased region" description="Polar residues" evidence="1">
    <location>
        <begin position="180"/>
        <end position="192"/>
    </location>
</feature>
<reference evidence="2" key="1">
    <citation type="submission" date="2018-11" db="EMBL/GenBank/DDBJ databases">
        <authorList>
            <consortium name="Pathogen Informatics"/>
        </authorList>
    </citation>
    <scope>NUCLEOTIDE SEQUENCE</scope>
</reference>
<keyword evidence="3" id="KW-1185">Reference proteome</keyword>
<dbReference type="Proteomes" id="UP000784294">
    <property type="component" value="Unassembled WGS sequence"/>
</dbReference>
<protein>
    <submittedName>
        <fullName evidence="2">Uncharacterized protein</fullName>
    </submittedName>
</protein>
<feature type="region of interest" description="Disordered" evidence="1">
    <location>
        <begin position="23"/>
        <end position="46"/>
    </location>
</feature>
<evidence type="ECO:0000313" key="3">
    <source>
        <dbReference type="Proteomes" id="UP000784294"/>
    </source>
</evidence>
<feature type="region of interest" description="Disordered" evidence="1">
    <location>
        <begin position="163"/>
        <end position="192"/>
    </location>
</feature>
<organism evidence="2 3">
    <name type="scientific">Protopolystoma xenopodis</name>
    <dbReference type="NCBI Taxonomy" id="117903"/>
    <lineage>
        <taxon>Eukaryota</taxon>
        <taxon>Metazoa</taxon>
        <taxon>Spiralia</taxon>
        <taxon>Lophotrochozoa</taxon>
        <taxon>Platyhelminthes</taxon>
        <taxon>Monogenea</taxon>
        <taxon>Polyopisthocotylea</taxon>
        <taxon>Polystomatidea</taxon>
        <taxon>Polystomatidae</taxon>
        <taxon>Protopolystoma</taxon>
    </lineage>
</organism>
<evidence type="ECO:0000313" key="2">
    <source>
        <dbReference type="EMBL" id="VEL40187.1"/>
    </source>
</evidence>
<accession>A0A3S5FGT3</accession>
<feature type="compositionally biased region" description="Basic and acidic residues" evidence="1">
    <location>
        <begin position="37"/>
        <end position="46"/>
    </location>
</feature>